<evidence type="ECO:0000313" key="2">
    <source>
        <dbReference type="WBParaSite" id="TREG1_61100.1"/>
    </source>
</evidence>
<accession>A0AA85K5U3</accession>
<dbReference type="Proteomes" id="UP000050795">
    <property type="component" value="Unassembled WGS sequence"/>
</dbReference>
<sequence>MIFSLRPGSSNKVLIDNRSCNIFLSDMKCKPIHRHNISSVSPSRNTQHLVECQLTCSSGAKYVNRTQRQVNIRILGPSPAWLVRGEKKKSSSYILEHLVISGH</sequence>
<protein>
    <submittedName>
        <fullName evidence="2">Uncharacterized protein</fullName>
    </submittedName>
</protein>
<proteinExistence type="predicted"/>
<organism evidence="1 2">
    <name type="scientific">Trichobilharzia regenti</name>
    <name type="common">Nasal bird schistosome</name>
    <dbReference type="NCBI Taxonomy" id="157069"/>
    <lineage>
        <taxon>Eukaryota</taxon>
        <taxon>Metazoa</taxon>
        <taxon>Spiralia</taxon>
        <taxon>Lophotrochozoa</taxon>
        <taxon>Platyhelminthes</taxon>
        <taxon>Trematoda</taxon>
        <taxon>Digenea</taxon>
        <taxon>Strigeidida</taxon>
        <taxon>Schistosomatoidea</taxon>
        <taxon>Schistosomatidae</taxon>
        <taxon>Trichobilharzia</taxon>
    </lineage>
</organism>
<reference evidence="1" key="1">
    <citation type="submission" date="2022-06" db="EMBL/GenBank/DDBJ databases">
        <authorList>
            <person name="Berger JAMES D."/>
            <person name="Berger JAMES D."/>
        </authorList>
    </citation>
    <scope>NUCLEOTIDE SEQUENCE [LARGE SCALE GENOMIC DNA]</scope>
</reference>
<name>A0AA85K5U3_TRIRE</name>
<dbReference type="AlphaFoldDB" id="A0AA85K5U3"/>
<keyword evidence="1" id="KW-1185">Reference proteome</keyword>
<dbReference type="WBParaSite" id="TREG1_61100.1">
    <property type="protein sequence ID" value="TREG1_61100.1"/>
    <property type="gene ID" value="TREG1_61100"/>
</dbReference>
<evidence type="ECO:0000313" key="1">
    <source>
        <dbReference type="Proteomes" id="UP000050795"/>
    </source>
</evidence>
<reference evidence="2" key="2">
    <citation type="submission" date="2023-11" db="UniProtKB">
        <authorList>
            <consortium name="WormBaseParasite"/>
        </authorList>
    </citation>
    <scope>IDENTIFICATION</scope>
</reference>